<dbReference type="PANTHER" id="PTHR23427">
    <property type="entry name" value="SURFEIT LOCUS PROTEIN"/>
    <property type="match status" value="1"/>
</dbReference>
<evidence type="ECO:0000256" key="5">
    <source>
        <dbReference type="ARBA" id="ARBA00023136"/>
    </source>
</evidence>
<evidence type="ECO:0000256" key="2">
    <source>
        <dbReference type="ARBA" id="ARBA00007165"/>
    </source>
</evidence>
<dbReference type="CDD" id="cd06662">
    <property type="entry name" value="SURF1"/>
    <property type="match status" value="1"/>
</dbReference>
<evidence type="ECO:0000256" key="1">
    <source>
        <dbReference type="ARBA" id="ARBA00004370"/>
    </source>
</evidence>
<comment type="caution">
    <text evidence="8">The sequence shown here is derived from an EMBL/GenBank/DDBJ whole genome shotgun (WGS) entry which is preliminary data.</text>
</comment>
<organism evidence="8 9">
    <name type="scientific">Mycolicibacterium novocastrense</name>
    <name type="common">Mycobacterium novocastrense</name>
    <dbReference type="NCBI Taxonomy" id="59813"/>
    <lineage>
        <taxon>Bacteria</taxon>
        <taxon>Bacillati</taxon>
        <taxon>Actinomycetota</taxon>
        <taxon>Actinomycetes</taxon>
        <taxon>Mycobacteriales</taxon>
        <taxon>Mycobacteriaceae</taxon>
        <taxon>Mycolicibacterium</taxon>
    </lineage>
</organism>
<feature type="region of interest" description="Disordered" evidence="7">
    <location>
        <begin position="233"/>
        <end position="258"/>
    </location>
</feature>
<feature type="compositionally biased region" description="Basic and acidic residues" evidence="7">
    <location>
        <begin position="246"/>
        <end position="258"/>
    </location>
</feature>
<dbReference type="PROSITE" id="PS50895">
    <property type="entry name" value="SURF1"/>
    <property type="match status" value="1"/>
</dbReference>
<evidence type="ECO:0000256" key="6">
    <source>
        <dbReference type="RuleBase" id="RU363076"/>
    </source>
</evidence>
<reference evidence="8 9" key="1">
    <citation type="journal article" date="2016" name="Genome Announc.">
        <title>Draft Genome Sequences of Five Rapidly Growing Mycobacterium Species, M. thermoresistibile, M. fortuitum subsp. acetamidolyticum, M. canariasense, M. brisbanense, and M. novocastrense.</title>
        <authorList>
            <person name="Katahira K."/>
            <person name="Ogura Y."/>
            <person name="Gotoh Y."/>
            <person name="Hayashi T."/>
        </authorList>
    </citation>
    <scope>NUCLEOTIDE SEQUENCE [LARGE SCALE GENOMIC DNA]</scope>
    <source>
        <strain evidence="8 9">JCM18114</strain>
    </source>
</reference>
<comment type="caution">
    <text evidence="6">Lacks conserved residue(s) required for the propagation of feature annotation.</text>
</comment>
<gene>
    <name evidence="8" type="ORF">RMCN_2166</name>
</gene>
<keyword evidence="6" id="KW-1003">Cell membrane</keyword>
<dbReference type="PANTHER" id="PTHR23427:SF2">
    <property type="entry name" value="SURFEIT LOCUS PROTEIN 1"/>
    <property type="match status" value="1"/>
</dbReference>
<name>A0ABQ0KHI1_MYCNV</name>
<comment type="subcellular location">
    <subcellularLocation>
        <location evidence="6">Cell membrane</location>
        <topology evidence="6">Multi-pass membrane protein</topology>
    </subcellularLocation>
    <subcellularLocation>
        <location evidence="1">Membrane</location>
    </subcellularLocation>
</comment>
<proteinExistence type="inferred from homology"/>
<evidence type="ECO:0000256" key="7">
    <source>
        <dbReference type="SAM" id="MobiDB-lite"/>
    </source>
</evidence>
<feature type="transmembrane region" description="Helical" evidence="6">
    <location>
        <begin position="197"/>
        <end position="220"/>
    </location>
</feature>
<protein>
    <recommendedName>
        <fullName evidence="6">SURF1-like protein</fullName>
    </recommendedName>
</protein>
<keyword evidence="4 6" id="KW-1133">Transmembrane helix</keyword>
<evidence type="ECO:0000313" key="9">
    <source>
        <dbReference type="Proteomes" id="UP000069773"/>
    </source>
</evidence>
<evidence type="ECO:0000313" key="8">
    <source>
        <dbReference type="EMBL" id="GAT09033.1"/>
    </source>
</evidence>
<dbReference type="InterPro" id="IPR002994">
    <property type="entry name" value="Surf1/Shy1"/>
</dbReference>
<keyword evidence="9" id="KW-1185">Reference proteome</keyword>
<dbReference type="Proteomes" id="UP000069773">
    <property type="component" value="Unassembled WGS sequence"/>
</dbReference>
<evidence type="ECO:0000256" key="4">
    <source>
        <dbReference type="ARBA" id="ARBA00022989"/>
    </source>
</evidence>
<comment type="similarity">
    <text evidence="2 6">Belongs to the SURF1 family.</text>
</comment>
<keyword evidence="3 6" id="KW-0812">Transmembrane</keyword>
<dbReference type="Pfam" id="PF02104">
    <property type="entry name" value="SURF1"/>
    <property type="match status" value="1"/>
</dbReference>
<sequence>MVAAFAYLCFTVLAPWQLGKNTQTSRENAQIAHSLTAEPVPVTSLLPNQDSAAPDDQWRRVTATGRYLPEAQVLARLRMVEGEPAFQVLVPFAVDGGPTVLVDRGYVRPVQASGVPEIPPVPDGTVTIAARLRDSEGLVRDKEPFRQDDIQHVYSINTSQISAITGVPLAGSYLQLEGDQPGGLGAIPLPHLDAGPFLSYGIQWIAFGIIAPIGLGYFIYAELRQRRLEKAAREAAQTRPDAPLTTEEKLADRYGRRR</sequence>
<dbReference type="InterPro" id="IPR045214">
    <property type="entry name" value="Surf1/Surf4"/>
</dbReference>
<dbReference type="EMBL" id="BCTA01000028">
    <property type="protein sequence ID" value="GAT09033.1"/>
    <property type="molecule type" value="Genomic_DNA"/>
</dbReference>
<accession>A0ABQ0KHI1</accession>
<evidence type="ECO:0000256" key="3">
    <source>
        <dbReference type="ARBA" id="ARBA00022692"/>
    </source>
</evidence>
<keyword evidence="5 6" id="KW-0472">Membrane</keyword>